<comment type="function">
    <text evidence="1">SASP are bound to spore DNA. They are double-stranded DNA-binding proteins that cause DNA to change to an a-like conformation. They protect the DNA backbone from chemical and enzymatic cleavage and are thus involved in dormant spore's high resistance to UV light.</text>
</comment>
<sequence>MQNQSSSSNNSSSNQLLVAGAQSALDQMKYEISTQFGVTLGPDATARANGSVGGEITKRLVQMAEQQLGGYSSRS</sequence>
<dbReference type="EMBL" id="JACXSI010000053">
    <property type="protein sequence ID" value="MBD3110024.1"/>
    <property type="molecule type" value="Genomic_DNA"/>
</dbReference>
<dbReference type="PROSITE" id="PS00684">
    <property type="entry name" value="SASP_2"/>
    <property type="match status" value="1"/>
</dbReference>
<dbReference type="AlphaFoldDB" id="A0A927D2S9"/>
<reference evidence="4" key="1">
    <citation type="submission" date="2020-09" db="EMBL/GenBank/DDBJ databases">
        <title>Bacillus faecalis sp. nov., a moderately halophilic bacterium isolated from cow faeces.</title>
        <authorList>
            <person name="Jiang L."/>
            <person name="Lee J."/>
        </authorList>
    </citation>
    <scope>NUCLEOTIDE SEQUENCE</scope>
    <source>
        <strain evidence="4">AGMB 02131</strain>
    </source>
</reference>
<evidence type="ECO:0000313" key="4">
    <source>
        <dbReference type="EMBL" id="MBD3110024.1"/>
    </source>
</evidence>
<comment type="similarity">
    <text evidence="2">Belongs to the alpha/beta-type SASP family.</text>
</comment>
<keyword evidence="3" id="KW-0238">DNA-binding</keyword>
<dbReference type="GO" id="GO:0006265">
    <property type="term" value="P:DNA topological change"/>
    <property type="evidence" value="ECO:0007669"/>
    <property type="project" value="InterPro"/>
</dbReference>
<dbReference type="PANTHER" id="PTHR36107:SF1">
    <property type="entry name" value="SMALL, ACID-SOLUBLE SPORE PROTEIN A"/>
    <property type="match status" value="1"/>
</dbReference>
<protein>
    <submittedName>
        <fullName evidence="4">Alpha/beta-type small acid-soluble spore protein</fullName>
    </submittedName>
</protein>
<dbReference type="InterPro" id="IPR038300">
    <property type="entry name" value="SASP_sf_alpha/beta"/>
</dbReference>
<dbReference type="Gene3D" id="6.10.10.80">
    <property type="entry name" value="Small, acid-soluble spore protein, alpha/beta type-like"/>
    <property type="match status" value="1"/>
</dbReference>
<organism evidence="4 5">
    <name type="scientific">Peribacillus faecalis</name>
    <dbReference type="NCBI Taxonomy" id="2772559"/>
    <lineage>
        <taxon>Bacteria</taxon>
        <taxon>Bacillati</taxon>
        <taxon>Bacillota</taxon>
        <taxon>Bacilli</taxon>
        <taxon>Bacillales</taxon>
        <taxon>Bacillaceae</taxon>
        <taxon>Peribacillus</taxon>
    </lineage>
</organism>
<name>A0A927D2S9_9BACI</name>
<dbReference type="RefSeq" id="WP_190999561.1">
    <property type="nucleotide sequence ID" value="NZ_JACXSI010000053.1"/>
</dbReference>
<dbReference type="InterPro" id="IPR001448">
    <property type="entry name" value="SASP_alpha/beta-type"/>
</dbReference>
<dbReference type="PANTHER" id="PTHR36107">
    <property type="entry name" value="SMALL, ACID-SOLUBLE SPORE PROTEIN A"/>
    <property type="match status" value="1"/>
</dbReference>
<evidence type="ECO:0000313" key="5">
    <source>
        <dbReference type="Proteomes" id="UP000602076"/>
    </source>
</evidence>
<accession>A0A927D2S9</accession>
<evidence type="ECO:0000256" key="1">
    <source>
        <dbReference type="ARBA" id="ARBA00003863"/>
    </source>
</evidence>
<dbReference type="InterPro" id="IPR018126">
    <property type="entry name" value="SASP_alpha/beta-type_CS"/>
</dbReference>
<keyword evidence="5" id="KW-1185">Reference proteome</keyword>
<dbReference type="InterPro" id="IPR050847">
    <property type="entry name" value="SASP_DNA-binding"/>
</dbReference>
<dbReference type="Pfam" id="PF00269">
    <property type="entry name" value="SASP"/>
    <property type="match status" value="1"/>
</dbReference>
<evidence type="ECO:0000256" key="2">
    <source>
        <dbReference type="ARBA" id="ARBA00005442"/>
    </source>
</evidence>
<dbReference type="GO" id="GO:0003690">
    <property type="term" value="F:double-stranded DNA binding"/>
    <property type="evidence" value="ECO:0007669"/>
    <property type="project" value="InterPro"/>
</dbReference>
<proteinExistence type="inferred from homology"/>
<dbReference type="Proteomes" id="UP000602076">
    <property type="component" value="Unassembled WGS sequence"/>
</dbReference>
<comment type="caution">
    <text evidence="4">The sequence shown here is derived from an EMBL/GenBank/DDBJ whole genome shotgun (WGS) entry which is preliminary data.</text>
</comment>
<evidence type="ECO:0000256" key="3">
    <source>
        <dbReference type="ARBA" id="ARBA00023125"/>
    </source>
</evidence>
<gene>
    <name evidence="4" type="ORF">IEO70_16915</name>
</gene>